<dbReference type="PATRIC" id="fig|1082933.3.peg.5681"/>
<dbReference type="eggNOG" id="COG0329">
    <property type="taxonomic scope" value="Bacteria"/>
</dbReference>
<evidence type="ECO:0000313" key="3">
    <source>
        <dbReference type="Proteomes" id="UP000002949"/>
    </source>
</evidence>
<dbReference type="RefSeq" id="WP_006205614.1">
    <property type="nucleotide sequence ID" value="NZ_AGSN01000205.1"/>
</dbReference>
<dbReference type="CDD" id="cd00408">
    <property type="entry name" value="DHDPS-like"/>
    <property type="match status" value="1"/>
</dbReference>
<proteinExistence type="predicted"/>
<dbReference type="PIRSF" id="PIRSF001365">
    <property type="entry name" value="DHDPS"/>
    <property type="match status" value="1"/>
</dbReference>
<name>G6YIM2_9HYPH</name>
<dbReference type="GO" id="GO:0008840">
    <property type="term" value="F:4-hydroxy-tetrahydrodipicolinate synthase activity"/>
    <property type="evidence" value="ECO:0007669"/>
    <property type="project" value="TreeGrafter"/>
</dbReference>
<gene>
    <name evidence="2" type="ORF">MEA186_29237</name>
</gene>
<keyword evidence="1" id="KW-0456">Lyase</keyword>
<keyword evidence="3" id="KW-1185">Reference proteome</keyword>
<dbReference type="EMBL" id="AGSN01000205">
    <property type="protein sequence ID" value="EHH05904.1"/>
    <property type="molecule type" value="Genomic_DNA"/>
</dbReference>
<dbReference type="InterPro" id="IPR002220">
    <property type="entry name" value="DapA-like"/>
</dbReference>
<dbReference type="PANTHER" id="PTHR12128:SF72">
    <property type="entry name" value="DIHYDRODIPICOLINATE SYNTHASE"/>
    <property type="match status" value="1"/>
</dbReference>
<protein>
    <submittedName>
        <fullName evidence="2">Dihydrodipicolinate synthase</fullName>
    </submittedName>
</protein>
<evidence type="ECO:0000256" key="1">
    <source>
        <dbReference type="ARBA" id="ARBA00023239"/>
    </source>
</evidence>
<dbReference type="Proteomes" id="UP000002949">
    <property type="component" value="Unassembled WGS sequence"/>
</dbReference>
<dbReference type="SMART" id="SM01130">
    <property type="entry name" value="DHDPS"/>
    <property type="match status" value="1"/>
</dbReference>
<dbReference type="Gene3D" id="3.20.20.70">
    <property type="entry name" value="Aldolase class I"/>
    <property type="match status" value="1"/>
</dbReference>
<dbReference type="SUPFAM" id="SSF51569">
    <property type="entry name" value="Aldolase"/>
    <property type="match status" value="1"/>
</dbReference>
<dbReference type="STRING" id="1082933.A6B35_25555"/>
<dbReference type="Pfam" id="PF00701">
    <property type="entry name" value="DHDPS"/>
    <property type="match status" value="1"/>
</dbReference>
<accession>G6YIM2</accession>
<evidence type="ECO:0000313" key="2">
    <source>
        <dbReference type="EMBL" id="EHH05904.1"/>
    </source>
</evidence>
<sequence>ALIIDEQYRAIVVTKDVLQDQVPTIVGVYTNSSLEAARIAAYAQREGADALLVFPPDFMTLGGYLRPEMIVEHLKRITDASNLPIILFQYPLASNLAYPLPTLLELCRRFPSIVAIKDQCGDGNLHERQIRELKALDRPVNTLTTHSAWLLGSLALGCDGLLSGAGSVIASLQVALYRAVQANDLKTAKAINDRIYPTVRAFYDAPLLDMHNRMKEALVLLGRLDEAHVRPPLMKPGPAEIEKIRGLLAAAGLSAETLYRKVA</sequence>
<feature type="non-terminal residue" evidence="2">
    <location>
        <position position="1"/>
    </location>
</feature>
<dbReference type="PANTHER" id="PTHR12128">
    <property type="entry name" value="DIHYDRODIPICOLINATE SYNTHASE"/>
    <property type="match status" value="1"/>
</dbReference>
<dbReference type="AlphaFoldDB" id="G6YIM2"/>
<reference evidence="2 3" key="1">
    <citation type="journal article" date="2012" name="J. Bacteriol.">
        <title>Draft Genome Sequence of Plant Growth-Promoting Rhizobium Mesorhizobium amorphae, Isolated from Zinc-Lead Mine Tailings.</title>
        <authorList>
            <person name="Hao X."/>
            <person name="Lin Y."/>
            <person name="Johnstone L."/>
            <person name="Baltrus D.A."/>
            <person name="Miller S.J."/>
            <person name="Wei G."/>
            <person name="Rensing C."/>
        </authorList>
    </citation>
    <scope>NUCLEOTIDE SEQUENCE [LARGE SCALE GENOMIC DNA]</scope>
    <source>
        <strain evidence="2 3">CCNWGS0123</strain>
    </source>
</reference>
<organism evidence="2 3">
    <name type="scientific">Mesorhizobium amorphae CCNWGS0123</name>
    <dbReference type="NCBI Taxonomy" id="1082933"/>
    <lineage>
        <taxon>Bacteria</taxon>
        <taxon>Pseudomonadati</taxon>
        <taxon>Pseudomonadota</taxon>
        <taxon>Alphaproteobacteria</taxon>
        <taxon>Hyphomicrobiales</taxon>
        <taxon>Phyllobacteriaceae</taxon>
        <taxon>Mesorhizobium</taxon>
    </lineage>
</organism>
<dbReference type="InterPro" id="IPR013785">
    <property type="entry name" value="Aldolase_TIM"/>
</dbReference>